<sequence>MRGCGAIVVLGAGSDAGADLARRLLEAGHRVLLVDRQATAMVRSMHGYPHDRVAAVAADVGDPRQLRAVLDRARAWFGRVDDVLTVGGGRGLPIAS</sequence>
<dbReference type="EMBL" id="MVHS01000005">
    <property type="protein sequence ID" value="ORA73152.1"/>
    <property type="molecule type" value="Genomic_DNA"/>
</dbReference>
<dbReference type="SUPFAM" id="SSF51735">
    <property type="entry name" value="NAD(P)-binding Rossmann-fold domains"/>
    <property type="match status" value="1"/>
</dbReference>
<dbReference type="GO" id="GO:0016491">
    <property type="term" value="F:oxidoreductase activity"/>
    <property type="evidence" value="ECO:0007669"/>
    <property type="project" value="UniProtKB-KW"/>
</dbReference>
<dbReference type="STRING" id="444597.BST26_03095"/>
<gene>
    <name evidence="3" type="ORF">BST26_03095</name>
</gene>
<dbReference type="PANTHER" id="PTHR43669">
    <property type="entry name" value="5-KETO-D-GLUCONATE 5-REDUCTASE"/>
    <property type="match status" value="1"/>
</dbReference>
<evidence type="ECO:0000256" key="2">
    <source>
        <dbReference type="ARBA" id="ARBA00023002"/>
    </source>
</evidence>
<dbReference type="AlphaFoldDB" id="A0A1X0DLW4"/>
<dbReference type="PANTHER" id="PTHR43669:SF3">
    <property type="entry name" value="ALCOHOL DEHYDROGENASE, PUTATIVE (AFU_ORTHOLOGUE AFUA_3G03445)-RELATED"/>
    <property type="match status" value="1"/>
</dbReference>
<protein>
    <recommendedName>
        <fullName evidence="5">Short-chain dehydrogenase</fullName>
    </recommendedName>
</protein>
<keyword evidence="2" id="KW-0560">Oxidoreductase</keyword>
<comment type="similarity">
    <text evidence="1">Belongs to the short-chain dehydrogenases/reductases (SDR) family.</text>
</comment>
<dbReference type="Pfam" id="PF00106">
    <property type="entry name" value="adh_short"/>
    <property type="match status" value="1"/>
</dbReference>
<keyword evidence="4" id="KW-1185">Reference proteome</keyword>
<accession>A0A1X0DLW4</accession>
<comment type="caution">
    <text evidence="3">The sequence shown here is derived from an EMBL/GenBank/DDBJ whole genome shotgun (WGS) entry which is preliminary data.</text>
</comment>
<dbReference type="InterPro" id="IPR002347">
    <property type="entry name" value="SDR_fam"/>
</dbReference>
<evidence type="ECO:0000313" key="4">
    <source>
        <dbReference type="Proteomes" id="UP000192801"/>
    </source>
</evidence>
<evidence type="ECO:0008006" key="5">
    <source>
        <dbReference type="Google" id="ProtNLM"/>
    </source>
</evidence>
<dbReference type="InterPro" id="IPR036291">
    <property type="entry name" value="NAD(P)-bd_dom_sf"/>
</dbReference>
<name>A0A1X0DLW4_9MYCO</name>
<dbReference type="Proteomes" id="UP000192801">
    <property type="component" value="Unassembled WGS sequence"/>
</dbReference>
<reference evidence="3 4" key="1">
    <citation type="submission" date="2016-12" db="EMBL/GenBank/DDBJ databases">
        <title>The new phylogeny of genus Mycobacterium.</title>
        <authorList>
            <person name="Tortoli E."/>
            <person name="Trovato A."/>
            <person name="Cirillo D.M."/>
        </authorList>
    </citation>
    <scope>NUCLEOTIDE SEQUENCE [LARGE SCALE GENOMIC DNA]</scope>
    <source>
        <strain evidence="3 4">DSM 45130</strain>
    </source>
</reference>
<evidence type="ECO:0000313" key="3">
    <source>
        <dbReference type="EMBL" id="ORA73152.1"/>
    </source>
</evidence>
<evidence type="ECO:0000256" key="1">
    <source>
        <dbReference type="ARBA" id="ARBA00006484"/>
    </source>
</evidence>
<proteinExistence type="inferred from homology"/>
<dbReference type="Gene3D" id="3.40.50.720">
    <property type="entry name" value="NAD(P)-binding Rossmann-like Domain"/>
    <property type="match status" value="1"/>
</dbReference>
<organism evidence="3 4">
    <name type="scientific">Mycolicibacterium insubricum</name>
    <dbReference type="NCBI Taxonomy" id="444597"/>
    <lineage>
        <taxon>Bacteria</taxon>
        <taxon>Bacillati</taxon>
        <taxon>Actinomycetota</taxon>
        <taxon>Actinomycetes</taxon>
        <taxon>Mycobacteriales</taxon>
        <taxon>Mycobacteriaceae</taxon>
        <taxon>Mycolicibacterium</taxon>
    </lineage>
</organism>